<dbReference type="AlphaFoldDB" id="A0A498R6U8"/>
<dbReference type="OrthoDB" id="9803381at2"/>
<reference evidence="8 9" key="1">
    <citation type="submission" date="2018-06" db="EMBL/GenBank/DDBJ databases">
        <authorList>
            <person name="Strepis N."/>
        </authorList>
    </citation>
    <scope>NUCLEOTIDE SEQUENCE [LARGE SCALE GENOMIC DNA]</scope>
    <source>
        <strain evidence="8">LUCI</strain>
    </source>
</reference>
<organism evidence="8 9">
    <name type="scientific">Lucifera butyrica</name>
    <dbReference type="NCBI Taxonomy" id="1351585"/>
    <lineage>
        <taxon>Bacteria</taxon>
        <taxon>Bacillati</taxon>
        <taxon>Bacillota</taxon>
        <taxon>Negativicutes</taxon>
        <taxon>Veillonellales</taxon>
        <taxon>Veillonellaceae</taxon>
        <taxon>Lucifera</taxon>
    </lineage>
</organism>
<evidence type="ECO:0000313" key="8">
    <source>
        <dbReference type="EMBL" id="VBB06617.1"/>
    </source>
</evidence>
<dbReference type="PANTHER" id="PTHR35007:SF1">
    <property type="entry name" value="PILUS ASSEMBLY PROTEIN"/>
    <property type="match status" value="1"/>
</dbReference>
<keyword evidence="2" id="KW-1003">Cell membrane</keyword>
<dbReference type="InterPro" id="IPR042094">
    <property type="entry name" value="T2SS_GspF_sf"/>
</dbReference>
<comment type="subcellular location">
    <subcellularLocation>
        <location evidence="1">Cell membrane</location>
        <topology evidence="1">Multi-pass membrane protein</topology>
    </subcellularLocation>
</comment>
<dbReference type="EMBL" id="UPPP01000065">
    <property type="protein sequence ID" value="VBB06617.1"/>
    <property type="molecule type" value="Genomic_DNA"/>
</dbReference>
<dbReference type="GO" id="GO:0005886">
    <property type="term" value="C:plasma membrane"/>
    <property type="evidence" value="ECO:0007669"/>
    <property type="project" value="UniProtKB-SubCell"/>
</dbReference>
<evidence type="ECO:0000256" key="1">
    <source>
        <dbReference type="ARBA" id="ARBA00004651"/>
    </source>
</evidence>
<evidence type="ECO:0000256" key="2">
    <source>
        <dbReference type="ARBA" id="ARBA00022475"/>
    </source>
</evidence>
<feature type="transmembrane region" description="Helical" evidence="6">
    <location>
        <begin position="6"/>
        <end position="24"/>
    </location>
</feature>
<dbReference type="Pfam" id="PF00482">
    <property type="entry name" value="T2SSF"/>
    <property type="match status" value="1"/>
</dbReference>
<dbReference type="Gene3D" id="1.20.81.30">
    <property type="entry name" value="Type II secretion system (T2SS), domain F"/>
    <property type="match status" value="1"/>
</dbReference>
<dbReference type="RefSeq" id="WP_122627554.1">
    <property type="nucleotide sequence ID" value="NZ_UPPP01000065.1"/>
</dbReference>
<evidence type="ECO:0000256" key="3">
    <source>
        <dbReference type="ARBA" id="ARBA00022692"/>
    </source>
</evidence>
<keyword evidence="3 6" id="KW-0812">Transmembrane</keyword>
<keyword evidence="9" id="KW-1185">Reference proteome</keyword>
<protein>
    <submittedName>
        <fullName evidence="8">Type ii secretion system (T2ss) protein f</fullName>
    </submittedName>
</protein>
<evidence type="ECO:0000259" key="7">
    <source>
        <dbReference type="Pfam" id="PF00482"/>
    </source>
</evidence>
<evidence type="ECO:0000313" key="9">
    <source>
        <dbReference type="Proteomes" id="UP000277811"/>
    </source>
</evidence>
<dbReference type="PANTHER" id="PTHR35007">
    <property type="entry name" value="INTEGRAL MEMBRANE PROTEIN-RELATED"/>
    <property type="match status" value="1"/>
</dbReference>
<feature type="domain" description="Type II secretion system protein GspF" evidence="7">
    <location>
        <begin position="162"/>
        <end position="285"/>
    </location>
</feature>
<keyword evidence="5 6" id="KW-0472">Membrane</keyword>
<feature type="transmembrane region" description="Helical" evidence="6">
    <location>
        <begin position="100"/>
        <end position="118"/>
    </location>
</feature>
<keyword evidence="4 6" id="KW-1133">Transmembrane helix</keyword>
<evidence type="ECO:0000256" key="4">
    <source>
        <dbReference type="ARBA" id="ARBA00022989"/>
    </source>
</evidence>
<name>A0A498R6U8_9FIRM</name>
<dbReference type="InterPro" id="IPR018076">
    <property type="entry name" value="T2SS_GspF_dom"/>
</dbReference>
<feature type="transmembrane region" description="Helical" evidence="6">
    <location>
        <begin position="124"/>
        <end position="143"/>
    </location>
</feature>
<accession>A0A498R6U8</accession>
<gene>
    <name evidence="8" type="ORF">LUCI_1853</name>
</gene>
<evidence type="ECO:0000256" key="6">
    <source>
        <dbReference type="SAM" id="Phobius"/>
    </source>
</evidence>
<feature type="transmembrane region" description="Helical" evidence="6">
    <location>
        <begin position="299"/>
        <end position="319"/>
    </location>
</feature>
<dbReference type="Proteomes" id="UP000277811">
    <property type="component" value="Unassembled WGS sequence"/>
</dbReference>
<proteinExistence type="predicted"/>
<evidence type="ECO:0000256" key="5">
    <source>
        <dbReference type="ARBA" id="ARBA00023136"/>
    </source>
</evidence>
<feature type="transmembrane region" description="Helical" evidence="6">
    <location>
        <begin position="268"/>
        <end position="287"/>
    </location>
</feature>
<sequence length="327" mass="35914">MVLMIPIMVFLIMIILMLAVYYSLTAGHRQVSRRMDLYVEQRPANNGAAVPGQAGKRSTELTGWRAAVRWFSHYFESFQWSRRMEHKMIQAGIPLRGSEFITLCVGLVIIGAMLPFVLSGGKAFLAITGGITGYLLPVMLLRVKIARRAKAFNGQLGDALVLIANSLRTGYSFMQAMEMVAREMLPPVSEEFGRVLKEMNLGVATEQAMNNLAKRVDSDDLDLVVTAVLIQRQVGGNLAEVLDSIAGTIRERVKIKGQIRTLTAQGRISGLLISILPVALGVVLYAMNPGYITVLFTHPLGKMLLLAAVVSQLTGIFIVRKIVNIDV</sequence>